<evidence type="ECO:0000313" key="1">
    <source>
        <dbReference type="EMBL" id="JAH82364.1"/>
    </source>
</evidence>
<sequence length="52" mass="5913">MQNALCIGSKILCVHCHMSRAPWMCTNNACSPVRKIPLLPRHHFVMYFAPTS</sequence>
<proteinExistence type="predicted"/>
<accession>A0A0E9VW60</accession>
<dbReference type="EMBL" id="GBXM01026213">
    <property type="protein sequence ID" value="JAH82364.1"/>
    <property type="molecule type" value="Transcribed_RNA"/>
</dbReference>
<reference evidence="1" key="1">
    <citation type="submission" date="2014-11" db="EMBL/GenBank/DDBJ databases">
        <authorList>
            <person name="Amaro Gonzalez C."/>
        </authorList>
    </citation>
    <scope>NUCLEOTIDE SEQUENCE</scope>
</reference>
<dbReference type="AlphaFoldDB" id="A0A0E9VW60"/>
<reference evidence="1" key="2">
    <citation type="journal article" date="2015" name="Fish Shellfish Immunol.">
        <title>Early steps in the European eel (Anguilla anguilla)-Vibrio vulnificus interaction in the gills: Role of the RtxA13 toxin.</title>
        <authorList>
            <person name="Callol A."/>
            <person name="Pajuelo D."/>
            <person name="Ebbesson L."/>
            <person name="Teles M."/>
            <person name="MacKenzie S."/>
            <person name="Amaro C."/>
        </authorList>
    </citation>
    <scope>NUCLEOTIDE SEQUENCE</scope>
</reference>
<protein>
    <submittedName>
        <fullName evidence="1">Uncharacterized protein</fullName>
    </submittedName>
</protein>
<name>A0A0E9VW60_ANGAN</name>
<organism evidence="1">
    <name type="scientific">Anguilla anguilla</name>
    <name type="common">European freshwater eel</name>
    <name type="synonym">Muraena anguilla</name>
    <dbReference type="NCBI Taxonomy" id="7936"/>
    <lineage>
        <taxon>Eukaryota</taxon>
        <taxon>Metazoa</taxon>
        <taxon>Chordata</taxon>
        <taxon>Craniata</taxon>
        <taxon>Vertebrata</taxon>
        <taxon>Euteleostomi</taxon>
        <taxon>Actinopterygii</taxon>
        <taxon>Neopterygii</taxon>
        <taxon>Teleostei</taxon>
        <taxon>Anguilliformes</taxon>
        <taxon>Anguillidae</taxon>
        <taxon>Anguilla</taxon>
    </lineage>
</organism>